<proteinExistence type="inferred from homology"/>
<dbReference type="PANTHER" id="PTHR48013:SF9">
    <property type="entry name" value="DUAL SPECIFICITY MITOGEN-ACTIVATED PROTEIN KINASE KINASE 5"/>
    <property type="match status" value="1"/>
</dbReference>
<evidence type="ECO:0000256" key="7">
    <source>
        <dbReference type="ARBA" id="ARBA00049014"/>
    </source>
</evidence>
<evidence type="ECO:0000256" key="4">
    <source>
        <dbReference type="ARBA" id="ARBA00022840"/>
    </source>
</evidence>
<evidence type="ECO:0000256" key="2">
    <source>
        <dbReference type="ARBA" id="ARBA00022741"/>
    </source>
</evidence>
<evidence type="ECO:0000256" key="8">
    <source>
        <dbReference type="ARBA" id="ARBA00049299"/>
    </source>
</evidence>
<dbReference type="Proteomes" id="UP000777438">
    <property type="component" value="Unassembled WGS sequence"/>
</dbReference>
<dbReference type="InterPro" id="IPR008271">
    <property type="entry name" value="Ser/Thr_kinase_AS"/>
</dbReference>
<keyword evidence="1" id="KW-0808">Transferase</keyword>
<evidence type="ECO:0000256" key="3">
    <source>
        <dbReference type="ARBA" id="ARBA00022777"/>
    </source>
</evidence>
<dbReference type="PROSITE" id="PS00108">
    <property type="entry name" value="PROTEIN_KINASE_ST"/>
    <property type="match status" value="1"/>
</dbReference>
<protein>
    <recommendedName>
        <fullName evidence="6">mitogen-activated protein kinase kinase</fullName>
        <ecNumber evidence="6">2.7.12.2</ecNumber>
    </recommendedName>
</protein>
<feature type="domain" description="Protein kinase" evidence="10">
    <location>
        <begin position="46"/>
        <end position="311"/>
    </location>
</feature>
<dbReference type="GO" id="GO:0005524">
    <property type="term" value="F:ATP binding"/>
    <property type="evidence" value="ECO:0007669"/>
    <property type="project" value="UniProtKB-KW"/>
</dbReference>
<evidence type="ECO:0000256" key="5">
    <source>
        <dbReference type="ARBA" id="ARBA00038035"/>
    </source>
</evidence>
<dbReference type="InterPro" id="IPR000719">
    <property type="entry name" value="Prot_kinase_dom"/>
</dbReference>
<evidence type="ECO:0000313" key="11">
    <source>
        <dbReference type="EMBL" id="KAH6867378.1"/>
    </source>
</evidence>
<feature type="non-terminal residue" evidence="11">
    <location>
        <position position="1"/>
    </location>
</feature>
<keyword evidence="2" id="KW-0547">Nucleotide-binding</keyword>
<dbReference type="AlphaFoldDB" id="A0A9P8VPA2"/>
<dbReference type="SUPFAM" id="SSF56112">
    <property type="entry name" value="Protein kinase-like (PK-like)"/>
    <property type="match status" value="1"/>
</dbReference>
<dbReference type="EC" id="2.7.12.2" evidence="6"/>
<comment type="similarity">
    <text evidence="5">Belongs to the protein kinase superfamily. STE Ser/Thr protein kinase family. MAP kinase kinase subfamily.</text>
</comment>
<organism evidence="11 12">
    <name type="scientific">Thelonectria olida</name>
    <dbReference type="NCBI Taxonomy" id="1576542"/>
    <lineage>
        <taxon>Eukaryota</taxon>
        <taxon>Fungi</taxon>
        <taxon>Dikarya</taxon>
        <taxon>Ascomycota</taxon>
        <taxon>Pezizomycotina</taxon>
        <taxon>Sordariomycetes</taxon>
        <taxon>Hypocreomycetidae</taxon>
        <taxon>Hypocreales</taxon>
        <taxon>Nectriaceae</taxon>
        <taxon>Thelonectria</taxon>
    </lineage>
</organism>
<dbReference type="Gene3D" id="3.30.200.20">
    <property type="entry name" value="Phosphorylase Kinase, domain 1"/>
    <property type="match status" value="1"/>
</dbReference>
<evidence type="ECO:0000313" key="12">
    <source>
        <dbReference type="Proteomes" id="UP000777438"/>
    </source>
</evidence>
<dbReference type="PROSITE" id="PS50011">
    <property type="entry name" value="PROTEIN_KINASE_DOM"/>
    <property type="match status" value="1"/>
</dbReference>
<dbReference type="EMBL" id="JAGPYM010000105">
    <property type="protein sequence ID" value="KAH6867378.1"/>
    <property type="molecule type" value="Genomic_DNA"/>
</dbReference>
<sequence>MDDVISDLVRDWKLDSTIASDGCTIQTKYVSNPATGQWRTPVVEKWERAKNLGRGTFGVVRLEHCTSGPSAGEVRAVKEIQTAFGSSKVEPVVLFRELLAIIKFSHKRYQDCFVQSFGWYDAQDSIFITMEYLPLGDLELYIRNPLPEAETREISRQILQGLVFMHQSHFAHRDMKPSNILVQHEGPNWWIKISDFGASKQIESTALRTQIGTEPYLAPEVRGLYAPSDLDLEPGQVQTFSLAVDTWSVGAITFRIATGRSPFPQSRDLYRFVVVGTSFPGDDSLSTECTNFITSAMSPSPRQRPTAAQAL</sequence>
<evidence type="ECO:0000259" key="10">
    <source>
        <dbReference type="PROSITE" id="PS50011"/>
    </source>
</evidence>
<evidence type="ECO:0000256" key="6">
    <source>
        <dbReference type="ARBA" id="ARBA00038999"/>
    </source>
</evidence>
<keyword evidence="4" id="KW-0067">ATP-binding</keyword>
<comment type="catalytic activity">
    <reaction evidence="7">
        <text>L-seryl-[protein] + ATP = O-phospho-L-seryl-[protein] + ADP + H(+)</text>
        <dbReference type="Rhea" id="RHEA:17989"/>
        <dbReference type="Rhea" id="RHEA-COMP:9863"/>
        <dbReference type="Rhea" id="RHEA-COMP:11604"/>
        <dbReference type="ChEBI" id="CHEBI:15378"/>
        <dbReference type="ChEBI" id="CHEBI:29999"/>
        <dbReference type="ChEBI" id="CHEBI:30616"/>
        <dbReference type="ChEBI" id="CHEBI:83421"/>
        <dbReference type="ChEBI" id="CHEBI:456216"/>
        <dbReference type="EC" id="2.7.12.2"/>
    </reaction>
</comment>
<reference evidence="11 12" key="1">
    <citation type="journal article" date="2021" name="Nat. Commun.">
        <title>Genetic determinants of endophytism in the Arabidopsis root mycobiome.</title>
        <authorList>
            <person name="Mesny F."/>
            <person name="Miyauchi S."/>
            <person name="Thiergart T."/>
            <person name="Pickel B."/>
            <person name="Atanasova L."/>
            <person name="Karlsson M."/>
            <person name="Huettel B."/>
            <person name="Barry K.W."/>
            <person name="Haridas S."/>
            <person name="Chen C."/>
            <person name="Bauer D."/>
            <person name="Andreopoulos W."/>
            <person name="Pangilinan J."/>
            <person name="LaButti K."/>
            <person name="Riley R."/>
            <person name="Lipzen A."/>
            <person name="Clum A."/>
            <person name="Drula E."/>
            <person name="Henrissat B."/>
            <person name="Kohler A."/>
            <person name="Grigoriev I.V."/>
            <person name="Martin F.M."/>
            <person name="Hacquard S."/>
        </authorList>
    </citation>
    <scope>NUCLEOTIDE SEQUENCE [LARGE SCALE GENOMIC DNA]</scope>
    <source>
        <strain evidence="11 12">MPI-CAGE-CH-0241</strain>
    </source>
</reference>
<comment type="catalytic activity">
    <reaction evidence="9">
        <text>L-tyrosyl-[protein] + ATP = O-phospho-L-tyrosyl-[protein] + ADP + H(+)</text>
        <dbReference type="Rhea" id="RHEA:10596"/>
        <dbReference type="Rhea" id="RHEA-COMP:10136"/>
        <dbReference type="Rhea" id="RHEA-COMP:20101"/>
        <dbReference type="ChEBI" id="CHEBI:15378"/>
        <dbReference type="ChEBI" id="CHEBI:30616"/>
        <dbReference type="ChEBI" id="CHEBI:46858"/>
        <dbReference type="ChEBI" id="CHEBI:61978"/>
        <dbReference type="ChEBI" id="CHEBI:456216"/>
        <dbReference type="EC" id="2.7.12.2"/>
    </reaction>
</comment>
<name>A0A9P8VPA2_9HYPO</name>
<dbReference type="Gene3D" id="1.10.510.10">
    <property type="entry name" value="Transferase(Phosphotransferase) domain 1"/>
    <property type="match status" value="1"/>
</dbReference>
<dbReference type="Pfam" id="PF00069">
    <property type="entry name" value="Pkinase"/>
    <property type="match status" value="1"/>
</dbReference>
<dbReference type="OrthoDB" id="10252171at2759"/>
<dbReference type="GO" id="GO:0004708">
    <property type="term" value="F:MAP kinase kinase activity"/>
    <property type="evidence" value="ECO:0007669"/>
    <property type="project" value="UniProtKB-EC"/>
</dbReference>
<evidence type="ECO:0000256" key="9">
    <source>
        <dbReference type="ARBA" id="ARBA00051693"/>
    </source>
</evidence>
<evidence type="ECO:0000256" key="1">
    <source>
        <dbReference type="ARBA" id="ARBA00022679"/>
    </source>
</evidence>
<keyword evidence="3 11" id="KW-0418">Kinase</keyword>
<comment type="catalytic activity">
    <reaction evidence="8">
        <text>L-threonyl-[protein] + ATP = O-phospho-L-threonyl-[protein] + ADP + H(+)</text>
        <dbReference type="Rhea" id="RHEA:46608"/>
        <dbReference type="Rhea" id="RHEA-COMP:11060"/>
        <dbReference type="Rhea" id="RHEA-COMP:11605"/>
        <dbReference type="ChEBI" id="CHEBI:15378"/>
        <dbReference type="ChEBI" id="CHEBI:30013"/>
        <dbReference type="ChEBI" id="CHEBI:30616"/>
        <dbReference type="ChEBI" id="CHEBI:61977"/>
        <dbReference type="ChEBI" id="CHEBI:456216"/>
        <dbReference type="EC" id="2.7.12.2"/>
    </reaction>
</comment>
<dbReference type="PANTHER" id="PTHR48013">
    <property type="entry name" value="DUAL SPECIFICITY MITOGEN-ACTIVATED PROTEIN KINASE KINASE 5-RELATED"/>
    <property type="match status" value="1"/>
</dbReference>
<dbReference type="InterPro" id="IPR011009">
    <property type="entry name" value="Kinase-like_dom_sf"/>
</dbReference>
<dbReference type="SMART" id="SM00220">
    <property type="entry name" value="S_TKc"/>
    <property type="match status" value="1"/>
</dbReference>
<keyword evidence="12" id="KW-1185">Reference proteome</keyword>
<comment type="caution">
    <text evidence="11">The sequence shown here is derived from an EMBL/GenBank/DDBJ whole genome shotgun (WGS) entry which is preliminary data.</text>
</comment>
<gene>
    <name evidence="11" type="ORF">B0T10DRAFT_419884</name>
</gene>
<accession>A0A9P8VPA2</accession>